<dbReference type="WBParaSite" id="jg5234">
    <property type="protein sequence ID" value="jg5234"/>
    <property type="gene ID" value="jg5234"/>
</dbReference>
<protein>
    <submittedName>
        <fullName evidence="3">MULE transposase domain-containing protein</fullName>
    </submittedName>
</protein>
<feature type="compositionally biased region" description="Basic and acidic residues" evidence="1">
    <location>
        <begin position="202"/>
        <end position="214"/>
    </location>
</feature>
<dbReference type="Proteomes" id="UP000887574">
    <property type="component" value="Unplaced"/>
</dbReference>
<feature type="region of interest" description="Disordered" evidence="1">
    <location>
        <begin position="201"/>
        <end position="240"/>
    </location>
</feature>
<reference evidence="3" key="1">
    <citation type="submission" date="2022-11" db="UniProtKB">
        <authorList>
            <consortium name="WormBaseParasite"/>
        </authorList>
    </citation>
    <scope>IDENTIFICATION</scope>
</reference>
<evidence type="ECO:0000256" key="1">
    <source>
        <dbReference type="SAM" id="MobiDB-lite"/>
    </source>
</evidence>
<evidence type="ECO:0000313" key="2">
    <source>
        <dbReference type="Proteomes" id="UP000887574"/>
    </source>
</evidence>
<organism evidence="2 3">
    <name type="scientific">Ditylenchus dipsaci</name>
    <dbReference type="NCBI Taxonomy" id="166011"/>
    <lineage>
        <taxon>Eukaryota</taxon>
        <taxon>Metazoa</taxon>
        <taxon>Ecdysozoa</taxon>
        <taxon>Nematoda</taxon>
        <taxon>Chromadorea</taxon>
        <taxon>Rhabditida</taxon>
        <taxon>Tylenchina</taxon>
        <taxon>Tylenchomorpha</taxon>
        <taxon>Sphaerularioidea</taxon>
        <taxon>Anguinidae</taxon>
        <taxon>Anguininae</taxon>
        <taxon>Ditylenchus</taxon>
    </lineage>
</organism>
<evidence type="ECO:0000313" key="3">
    <source>
        <dbReference type="WBParaSite" id="jg5234"/>
    </source>
</evidence>
<proteinExistence type="predicted"/>
<dbReference type="AlphaFoldDB" id="A0A915EDM2"/>
<accession>A0A915EDM2</accession>
<sequence>MFDCERNAFNFFQKYFPNTAVKICSFHAKQALNRKVQAVGMTPVYRDDTEVQRLVRQHALLTPTQMSKLNEIVDYYREVWLSLGSKHFSLFGMTTRTTNDAESYRGRQRYHIRKRSRVGEWVIRNRELHYREEVVCEGIEMGRIKPNEPKKRYSDLTKKILHLQDNATDFLNAAYNDKTYQEFFWGYLNKIGQMMGVKAKKARDASKKKNKSDDECSETDSENEEDEKNEIEPILQDSENEEALCSFAKKSRKYWYSSDVR</sequence>
<feature type="compositionally biased region" description="Acidic residues" evidence="1">
    <location>
        <begin position="215"/>
        <end position="229"/>
    </location>
</feature>
<name>A0A915EDM2_9BILA</name>
<keyword evidence="2" id="KW-1185">Reference proteome</keyword>